<evidence type="ECO:0000313" key="2">
    <source>
        <dbReference type="EMBL" id="PHH56098.1"/>
    </source>
</evidence>
<accession>A0A2C5XAI2</accession>
<dbReference type="EMBL" id="APWK03000003">
    <property type="protein sequence ID" value="PHH56098.1"/>
    <property type="molecule type" value="Genomic_DNA"/>
</dbReference>
<feature type="region of interest" description="Disordered" evidence="1">
    <location>
        <begin position="29"/>
        <end position="48"/>
    </location>
</feature>
<protein>
    <submittedName>
        <fullName evidence="2">Uncharacterized protein</fullName>
    </submittedName>
</protein>
<sequence>MRFKCTGDRGYIRFVDERSWETAVKRRLERSDEPKHNHPFHSMSRSRIAKECNPRRAATLRVVIEYRIGQSLDSAGIARGMWKL</sequence>
<gene>
    <name evidence="2" type="ORF">CFIMG_007995RA00001</name>
</gene>
<reference evidence="2 3" key="1">
    <citation type="journal article" date="2013" name="Fungal Biol.">
        <title>Analysis of microsatellite markers in the genome of the plant pathogen Ceratocystis fimbriata.</title>
        <authorList>
            <person name="Simpson M.C."/>
            <person name="Wilken P.M."/>
            <person name="Coetzee M.P."/>
            <person name="Wingfield M.J."/>
            <person name="Wingfield B.D."/>
        </authorList>
    </citation>
    <scope>NUCLEOTIDE SEQUENCE [LARGE SCALE GENOMIC DNA]</scope>
    <source>
        <strain evidence="2 3">CBS 114723</strain>
    </source>
</reference>
<dbReference type="AlphaFoldDB" id="A0A2C5XAI2"/>
<comment type="caution">
    <text evidence="2">The sequence shown here is derived from an EMBL/GenBank/DDBJ whole genome shotgun (WGS) entry which is preliminary data.</text>
</comment>
<evidence type="ECO:0000256" key="1">
    <source>
        <dbReference type="SAM" id="MobiDB-lite"/>
    </source>
</evidence>
<proteinExistence type="predicted"/>
<name>A0A2C5XAI2_9PEZI</name>
<reference evidence="2 3" key="2">
    <citation type="journal article" date="2013" name="IMA Fungus">
        <title>IMA Genome-F 1: Ceratocystis fimbriata: Draft nuclear genome sequence for the plant pathogen, Ceratocystis fimbriata.</title>
        <authorList>
            <person name="Wilken P.M."/>
            <person name="Steenkamp E.T."/>
            <person name="Wingfield M.J."/>
            <person name="de Beer Z.W."/>
            <person name="Wingfield B.D."/>
        </authorList>
    </citation>
    <scope>NUCLEOTIDE SEQUENCE [LARGE SCALE GENOMIC DNA]</scope>
    <source>
        <strain evidence="2 3">CBS 114723</strain>
    </source>
</reference>
<dbReference type="Proteomes" id="UP000222788">
    <property type="component" value="Unassembled WGS sequence"/>
</dbReference>
<keyword evidence="3" id="KW-1185">Reference proteome</keyword>
<evidence type="ECO:0000313" key="3">
    <source>
        <dbReference type="Proteomes" id="UP000222788"/>
    </source>
</evidence>
<organism evidence="2 3">
    <name type="scientific">Ceratocystis fimbriata CBS 114723</name>
    <dbReference type="NCBI Taxonomy" id="1035309"/>
    <lineage>
        <taxon>Eukaryota</taxon>
        <taxon>Fungi</taxon>
        <taxon>Dikarya</taxon>
        <taxon>Ascomycota</taxon>
        <taxon>Pezizomycotina</taxon>
        <taxon>Sordariomycetes</taxon>
        <taxon>Hypocreomycetidae</taxon>
        <taxon>Microascales</taxon>
        <taxon>Ceratocystidaceae</taxon>
        <taxon>Ceratocystis</taxon>
    </lineage>
</organism>